<evidence type="ECO:0000313" key="2">
    <source>
        <dbReference type="WBParaSite" id="ES5_v2.g17676.t1"/>
    </source>
</evidence>
<reference evidence="2" key="1">
    <citation type="submission" date="2022-11" db="UniProtKB">
        <authorList>
            <consortium name="WormBaseParasite"/>
        </authorList>
    </citation>
    <scope>IDENTIFICATION</scope>
</reference>
<dbReference type="WBParaSite" id="ES5_v2.g17676.t1">
    <property type="protein sequence ID" value="ES5_v2.g17676.t1"/>
    <property type="gene ID" value="ES5_v2.g17676"/>
</dbReference>
<protein>
    <submittedName>
        <fullName evidence="2">Cytochrome P450</fullName>
    </submittedName>
</protein>
<sequence>MTNQLYELINAKYPNCFAIQKWTKEFGKVYGVLEGWRKVLIIADHKMVHEMFVKKFEYFHGRKTNPLILPTIDDSCNVMLSHFDKAYENGKPFNIHPYYHELTLDIIYRIAMGQKGSKQFENPNLDLVKAIFANFGLGPFIASHIMPAFGQFFRVIMMTIAIIKKNPFRQMVEKLYIAIEERKKERFYF</sequence>
<accession>A0AC34FK19</accession>
<proteinExistence type="predicted"/>
<evidence type="ECO:0000313" key="1">
    <source>
        <dbReference type="Proteomes" id="UP000887579"/>
    </source>
</evidence>
<dbReference type="Proteomes" id="UP000887579">
    <property type="component" value="Unplaced"/>
</dbReference>
<name>A0AC34FK19_9BILA</name>
<organism evidence="1 2">
    <name type="scientific">Panagrolaimus sp. ES5</name>
    <dbReference type="NCBI Taxonomy" id="591445"/>
    <lineage>
        <taxon>Eukaryota</taxon>
        <taxon>Metazoa</taxon>
        <taxon>Ecdysozoa</taxon>
        <taxon>Nematoda</taxon>
        <taxon>Chromadorea</taxon>
        <taxon>Rhabditida</taxon>
        <taxon>Tylenchina</taxon>
        <taxon>Panagrolaimomorpha</taxon>
        <taxon>Panagrolaimoidea</taxon>
        <taxon>Panagrolaimidae</taxon>
        <taxon>Panagrolaimus</taxon>
    </lineage>
</organism>